<evidence type="ECO:0000256" key="3">
    <source>
        <dbReference type="ARBA" id="ARBA00022490"/>
    </source>
</evidence>
<gene>
    <name evidence="7" type="ORF">RIMI_LOCUS1290628</name>
</gene>
<dbReference type="Gene3D" id="3.30.420.10">
    <property type="entry name" value="Ribonuclease H-like superfamily/Ribonuclease H"/>
    <property type="match status" value="1"/>
</dbReference>
<dbReference type="InterPro" id="IPR013783">
    <property type="entry name" value="Ig-like_fold"/>
</dbReference>
<evidence type="ECO:0000256" key="5">
    <source>
        <dbReference type="ARBA" id="ARBA00023273"/>
    </source>
</evidence>
<keyword evidence="8" id="KW-1185">Reference proteome</keyword>
<keyword evidence="4" id="KW-0969">Cilium</keyword>
<protein>
    <recommendedName>
        <fullName evidence="6">HYDIN/VesB/CFA65-like Ig-like domain-containing protein</fullName>
    </recommendedName>
</protein>
<dbReference type="PANTHER" id="PTHR46348">
    <property type="entry name" value="DELETED IN LUNG AND ESOPHAGEAL CANCER PROTEIN 1"/>
    <property type="match status" value="1"/>
</dbReference>
<keyword evidence="5" id="KW-0966">Cell projection</keyword>
<reference evidence="7" key="1">
    <citation type="submission" date="2023-07" db="EMBL/GenBank/DDBJ databases">
        <authorList>
            <person name="Stuckert A."/>
        </authorList>
    </citation>
    <scope>NUCLEOTIDE SEQUENCE</scope>
</reference>
<comment type="caution">
    <text evidence="7">The sequence shown here is derived from an EMBL/GenBank/DDBJ whole genome shotgun (WGS) entry which is preliminary data.</text>
</comment>
<evidence type="ECO:0000313" key="8">
    <source>
        <dbReference type="Proteomes" id="UP001176940"/>
    </source>
</evidence>
<feature type="domain" description="HYDIN/VesB/CFA65-like Ig-like" evidence="6">
    <location>
        <begin position="101"/>
        <end position="199"/>
    </location>
</feature>
<evidence type="ECO:0000256" key="4">
    <source>
        <dbReference type="ARBA" id="ARBA00023069"/>
    </source>
</evidence>
<dbReference type="Pfam" id="PF22544">
    <property type="entry name" value="HYDIN_VesB_CFA65-like_Ig"/>
    <property type="match status" value="1"/>
</dbReference>
<evidence type="ECO:0000256" key="2">
    <source>
        <dbReference type="ARBA" id="ARBA00004496"/>
    </source>
</evidence>
<evidence type="ECO:0000256" key="1">
    <source>
        <dbReference type="ARBA" id="ARBA00004138"/>
    </source>
</evidence>
<evidence type="ECO:0000259" key="6">
    <source>
        <dbReference type="Pfam" id="PF22544"/>
    </source>
</evidence>
<dbReference type="EMBL" id="CAUEEQ010001669">
    <property type="protein sequence ID" value="CAJ0920505.1"/>
    <property type="molecule type" value="Genomic_DNA"/>
</dbReference>
<organism evidence="7 8">
    <name type="scientific">Ranitomeya imitator</name>
    <name type="common">mimic poison frog</name>
    <dbReference type="NCBI Taxonomy" id="111125"/>
    <lineage>
        <taxon>Eukaryota</taxon>
        <taxon>Metazoa</taxon>
        <taxon>Chordata</taxon>
        <taxon>Craniata</taxon>
        <taxon>Vertebrata</taxon>
        <taxon>Euteleostomi</taxon>
        <taxon>Amphibia</taxon>
        <taxon>Batrachia</taxon>
        <taxon>Anura</taxon>
        <taxon>Neobatrachia</taxon>
        <taxon>Hyloidea</taxon>
        <taxon>Dendrobatidae</taxon>
        <taxon>Dendrobatinae</taxon>
        <taxon>Ranitomeya</taxon>
    </lineage>
</organism>
<dbReference type="InterPro" id="IPR036397">
    <property type="entry name" value="RNaseH_sf"/>
</dbReference>
<keyword evidence="3" id="KW-0963">Cytoplasm</keyword>
<dbReference type="Gene3D" id="2.60.40.10">
    <property type="entry name" value="Immunoglobulins"/>
    <property type="match status" value="2"/>
</dbReference>
<comment type="subcellular location">
    <subcellularLocation>
        <location evidence="1">Cell projection</location>
        <location evidence="1">Cilium</location>
    </subcellularLocation>
    <subcellularLocation>
        <location evidence="2">Cytoplasm</location>
    </subcellularLocation>
</comment>
<evidence type="ECO:0000313" key="7">
    <source>
        <dbReference type="EMBL" id="CAJ0920505.1"/>
    </source>
</evidence>
<dbReference type="InterPro" id="IPR053879">
    <property type="entry name" value="HYDIN_VesB_CFA65-like_Ig"/>
</dbReference>
<name>A0ABN9KR20_9NEOB</name>
<accession>A0ABN9KR20</accession>
<dbReference type="PANTHER" id="PTHR46348:SF1">
    <property type="entry name" value="DELETED IN LUNG AND ESOPHAGEAL CANCER PROTEIN 1"/>
    <property type="match status" value="1"/>
</dbReference>
<sequence length="259" mass="28486">MSFGNQGARVWRKTGEKEMPKCLKSSVKYPQSVMVWGAMSAAGVGPLCFIKGRVNAASYQEILEHFMLPSAEMLYGDEDFIFQHDLAPAHSAKKPLGPLVDITIPSLDLGLIKLGNKTLSKFTIANVSPLEAKWKIQESKACIDARGEEESRFSISPEGGVLPPLGTREVSVVFKPSVCQRLETVLELEVENGEGSYLPVTASVQVPQVCLLSSSLVFNEIYVGVQAQSAIKMFNQGQLPAKFSWQEKALNRNETEIYM</sequence>
<dbReference type="Proteomes" id="UP001176940">
    <property type="component" value="Unassembled WGS sequence"/>
</dbReference>
<proteinExistence type="predicted"/>
<dbReference type="InterPro" id="IPR033304">
    <property type="entry name" value="DLEC1"/>
</dbReference>